<reference evidence="2" key="1">
    <citation type="journal article" date="2013" name="Genome Announc.">
        <title>Draft Genome Sequence of Streptomyces bottropensis ATCC 25435, a Bottromycin-Producing Actinomycete.</title>
        <authorList>
            <person name="Zhang H."/>
            <person name="Zhou W."/>
            <person name="Zhuang Y."/>
            <person name="Liang X."/>
            <person name="Liu T."/>
        </authorList>
    </citation>
    <scope>NUCLEOTIDE SEQUENCE [LARGE SCALE GENOMIC DNA]</scope>
    <source>
        <strain evidence="2">ATCC 25435</strain>
    </source>
</reference>
<evidence type="ECO:0000313" key="2">
    <source>
        <dbReference type="Proteomes" id="UP000030760"/>
    </source>
</evidence>
<proteinExistence type="predicted"/>
<accession>M3DLV9</accession>
<gene>
    <name evidence="1" type="ORF">SBD_0600</name>
</gene>
<protein>
    <submittedName>
        <fullName evidence="1">Uncharacterized protein</fullName>
    </submittedName>
</protein>
<dbReference type="Proteomes" id="UP000030760">
    <property type="component" value="Unassembled WGS sequence"/>
</dbReference>
<evidence type="ECO:0000313" key="1">
    <source>
        <dbReference type="EMBL" id="EMF57927.1"/>
    </source>
</evidence>
<dbReference type="AlphaFoldDB" id="M3DLV9"/>
<dbReference type="EMBL" id="KB405056">
    <property type="protein sequence ID" value="EMF57927.1"/>
    <property type="molecule type" value="Genomic_DNA"/>
</dbReference>
<organism evidence="1 2">
    <name type="scientific">Streptomyces bottropensis ATCC 25435</name>
    <dbReference type="NCBI Taxonomy" id="1054862"/>
    <lineage>
        <taxon>Bacteria</taxon>
        <taxon>Bacillati</taxon>
        <taxon>Actinomycetota</taxon>
        <taxon>Actinomycetes</taxon>
        <taxon>Kitasatosporales</taxon>
        <taxon>Streptomycetaceae</taxon>
        <taxon>Streptomyces</taxon>
    </lineage>
</organism>
<name>M3DLV9_9ACTN</name>
<sequence>MGPRGALVVCPVPKVNELVAPYRCPGGGDADVLGDDH</sequence>